<evidence type="ECO:0000313" key="2">
    <source>
        <dbReference type="EMBL" id="GAA4691879.1"/>
    </source>
</evidence>
<evidence type="ECO:0008006" key="4">
    <source>
        <dbReference type="Google" id="ProtNLM"/>
    </source>
</evidence>
<accession>A0ABP8WNF8</accession>
<organism evidence="2 3">
    <name type="scientific">Nocardioides nanhaiensis</name>
    <dbReference type="NCBI Taxonomy" id="1476871"/>
    <lineage>
        <taxon>Bacteria</taxon>
        <taxon>Bacillati</taxon>
        <taxon>Actinomycetota</taxon>
        <taxon>Actinomycetes</taxon>
        <taxon>Propionibacteriales</taxon>
        <taxon>Nocardioidaceae</taxon>
        <taxon>Nocardioides</taxon>
    </lineage>
</organism>
<dbReference type="EMBL" id="BAABIM010000003">
    <property type="protein sequence ID" value="GAA4691879.1"/>
    <property type="molecule type" value="Genomic_DNA"/>
</dbReference>
<sequence>MAGAVPARLSVAETSRAASEPAVARDRGDQGMGEYLVNLSGAPAPSQGKDEHRRTAGGLQAAWGGPPVCPHARADLARAEHSGTHTSPGSRDPGLVVLLADGVRGGT</sequence>
<protein>
    <recommendedName>
        <fullName evidence="4">PPM-type phosphatase domain-containing protein</fullName>
    </recommendedName>
</protein>
<proteinExistence type="predicted"/>
<name>A0ABP8WNF8_9ACTN</name>
<keyword evidence="3" id="KW-1185">Reference proteome</keyword>
<reference evidence="3" key="1">
    <citation type="journal article" date="2019" name="Int. J. Syst. Evol. Microbiol.">
        <title>The Global Catalogue of Microorganisms (GCM) 10K type strain sequencing project: providing services to taxonomists for standard genome sequencing and annotation.</title>
        <authorList>
            <consortium name="The Broad Institute Genomics Platform"/>
            <consortium name="The Broad Institute Genome Sequencing Center for Infectious Disease"/>
            <person name="Wu L."/>
            <person name="Ma J."/>
        </authorList>
    </citation>
    <scope>NUCLEOTIDE SEQUENCE [LARGE SCALE GENOMIC DNA]</scope>
    <source>
        <strain evidence="3">JCM 18127</strain>
    </source>
</reference>
<dbReference type="Proteomes" id="UP001500621">
    <property type="component" value="Unassembled WGS sequence"/>
</dbReference>
<evidence type="ECO:0000256" key="1">
    <source>
        <dbReference type="SAM" id="MobiDB-lite"/>
    </source>
</evidence>
<comment type="caution">
    <text evidence="2">The sequence shown here is derived from an EMBL/GenBank/DDBJ whole genome shotgun (WGS) entry which is preliminary data.</text>
</comment>
<gene>
    <name evidence="2" type="ORF">GCM10023226_32250</name>
</gene>
<evidence type="ECO:0000313" key="3">
    <source>
        <dbReference type="Proteomes" id="UP001500621"/>
    </source>
</evidence>
<feature type="region of interest" description="Disordered" evidence="1">
    <location>
        <begin position="1"/>
        <end position="67"/>
    </location>
</feature>